<accession>A0A1M7N4U8</accession>
<organism evidence="4 5">
    <name type="scientific">Actinacidiphila paucisporea</name>
    <dbReference type="NCBI Taxonomy" id="310782"/>
    <lineage>
        <taxon>Bacteria</taxon>
        <taxon>Bacillati</taxon>
        <taxon>Actinomycetota</taxon>
        <taxon>Actinomycetes</taxon>
        <taxon>Kitasatosporales</taxon>
        <taxon>Streptomycetaceae</taxon>
        <taxon>Actinacidiphila</taxon>
    </lineage>
</organism>
<name>A0A1M7N4U8_9ACTN</name>
<evidence type="ECO:0000256" key="1">
    <source>
        <dbReference type="SAM" id="MobiDB-lite"/>
    </source>
</evidence>
<dbReference type="InterPro" id="IPR035986">
    <property type="entry name" value="PKD_dom_sf"/>
</dbReference>
<feature type="region of interest" description="Disordered" evidence="1">
    <location>
        <begin position="331"/>
        <end position="380"/>
    </location>
</feature>
<keyword evidence="2" id="KW-0732">Signal</keyword>
<dbReference type="Gene3D" id="2.160.20.10">
    <property type="entry name" value="Single-stranded right-handed beta-helix, Pectin lyase-like"/>
    <property type="match status" value="1"/>
</dbReference>
<dbReference type="InterPro" id="IPR012334">
    <property type="entry name" value="Pectin_lyas_fold"/>
</dbReference>
<dbReference type="SUPFAM" id="SSF51126">
    <property type="entry name" value="Pectin lyase-like"/>
    <property type="match status" value="1"/>
</dbReference>
<dbReference type="Pfam" id="PF00801">
    <property type="entry name" value="PKD"/>
    <property type="match status" value="1"/>
</dbReference>
<dbReference type="Proteomes" id="UP000184111">
    <property type="component" value="Unassembled WGS sequence"/>
</dbReference>
<dbReference type="InterPro" id="IPR022409">
    <property type="entry name" value="PKD/Chitinase_dom"/>
</dbReference>
<dbReference type="SMART" id="SM00089">
    <property type="entry name" value="PKD"/>
    <property type="match status" value="2"/>
</dbReference>
<dbReference type="SUPFAM" id="SSF49299">
    <property type="entry name" value="PKD domain"/>
    <property type="match status" value="2"/>
</dbReference>
<dbReference type="EMBL" id="FRBI01000017">
    <property type="protein sequence ID" value="SHM98500.1"/>
    <property type="molecule type" value="Genomic_DNA"/>
</dbReference>
<dbReference type="InterPro" id="IPR000601">
    <property type="entry name" value="PKD_dom"/>
</dbReference>
<feature type="signal peptide" evidence="2">
    <location>
        <begin position="1"/>
        <end position="20"/>
    </location>
</feature>
<proteinExistence type="predicted"/>
<keyword evidence="5" id="KW-1185">Reference proteome</keyword>
<evidence type="ECO:0000313" key="4">
    <source>
        <dbReference type="EMBL" id="SHM98500.1"/>
    </source>
</evidence>
<evidence type="ECO:0000313" key="5">
    <source>
        <dbReference type="Proteomes" id="UP000184111"/>
    </source>
</evidence>
<dbReference type="InterPro" id="IPR013783">
    <property type="entry name" value="Ig-like_fold"/>
</dbReference>
<protein>
    <submittedName>
        <fullName evidence="4">PKD repeat-containing protein</fullName>
    </submittedName>
</protein>
<dbReference type="Pfam" id="PF18911">
    <property type="entry name" value="PKD_4"/>
    <property type="match status" value="1"/>
</dbReference>
<dbReference type="STRING" id="310782.SAMN05216499_117137"/>
<dbReference type="RefSeq" id="WP_235002387.1">
    <property type="nucleotide sequence ID" value="NZ_FRBI01000017.1"/>
</dbReference>
<feature type="domain" description="PKD" evidence="3">
    <location>
        <begin position="507"/>
        <end position="555"/>
    </location>
</feature>
<dbReference type="CDD" id="cd00146">
    <property type="entry name" value="PKD"/>
    <property type="match status" value="2"/>
</dbReference>
<reference evidence="4 5" key="1">
    <citation type="submission" date="2016-11" db="EMBL/GenBank/DDBJ databases">
        <authorList>
            <person name="Jaros S."/>
            <person name="Januszkiewicz K."/>
            <person name="Wedrychowicz H."/>
        </authorList>
    </citation>
    <scope>NUCLEOTIDE SEQUENCE [LARGE SCALE GENOMIC DNA]</scope>
    <source>
        <strain evidence="4 5">CGMCC 4.2025</strain>
    </source>
</reference>
<dbReference type="GO" id="GO:0005975">
    <property type="term" value="P:carbohydrate metabolic process"/>
    <property type="evidence" value="ECO:0007669"/>
    <property type="project" value="UniProtKB-ARBA"/>
</dbReference>
<dbReference type="PROSITE" id="PS50093">
    <property type="entry name" value="PKD"/>
    <property type="match status" value="2"/>
</dbReference>
<dbReference type="Gene3D" id="2.60.40.10">
    <property type="entry name" value="Immunoglobulins"/>
    <property type="match status" value="2"/>
</dbReference>
<sequence>MASAVFSLLLCGLGSTAAHAGTGSDLYVDAGAAGCSDSGPGSQAEPFCQVQPAVDAATAGTTVHVARAAAYEPVTISALGTADDPVTVIGGDGTSANPATLLGTGTSAVTFSGARYVTMTGFVMDALGATAVTIADAQHVDLDTGRIRSVLPAGDTSPTVSVDGASSDVSLTQLNLELAQGRAFAAAAGARDITLADDTISTTGTGTGISAVGTDGIVMAADTLTTYCGNAVSLTGGTSGSLENTVIGQPGASVRCPTDDPGKIAVDAESAPKVTADYNAVNPSFGGRDYTWAGAAYSTSAAFHTGTGQGAHDLDQTNLTLTSAAVAEHSPLIDSGDATAPGEPATDQSGSARTDDPLVADSGNGGGHYDRGSREFQDPLRISRIDVPQRPYAGKPYTFSADLSDPWSSASDLTYAFDFGDGQTLKSATPTVTHTYTDLGSYRALVTATRANGTVLPSAGASVEVQPIVPLTETISCFAVPSAPLATTCDLGTVTSYYPAASGRTGFGDGTAAVLDAGGNQTLSHVYAAPGAYTVTRTVTDSAGRTATAAATVVVGSSYVPISPSRVLDTRDGTGAAKKKIGPGGVVRVKVVGLQNAPTAGVTAVILNVTDVNATSSSVITAYPDGAARPTASNLNFLAGRINPNLVTVPVSRAGYVDLHNAFGSVDLVADVEGYYFDKAYSDLTNTAPVDPVRVLDTRNGTGARQAMAGPGSLTSVTLPGASGTATHGALLHVTVTGGTGNGFLSVFCGSDYPPTASNLNYRAGQTVSNLVAVCVYDGVVRIYNSGASVHLIADLQALMTDDRAGTPRVDTTSPRGLPFVPSRPTRILDTRSGVGSPAGAVGANGTVALKVAGIGAVPAAARAVMVNLTGTGPTTSTYLTAYGEGPLPVASTLNLARGETRPALTLIPVDADGYIHIRNFSGSVHLVADLEGYFG</sequence>
<gene>
    <name evidence="4" type="ORF">SAMN05216499_117137</name>
</gene>
<dbReference type="AlphaFoldDB" id="A0A1M7N4U8"/>
<evidence type="ECO:0000256" key="2">
    <source>
        <dbReference type="SAM" id="SignalP"/>
    </source>
</evidence>
<feature type="chain" id="PRO_5012545635" evidence="2">
    <location>
        <begin position="21"/>
        <end position="936"/>
    </location>
</feature>
<feature type="domain" description="PKD" evidence="3">
    <location>
        <begin position="408"/>
        <end position="465"/>
    </location>
</feature>
<evidence type="ECO:0000259" key="3">
    <source>
        <dbReference type="PROSITE" id="PS50093"/>
    </source>
</evidence>
<feature type="compositionally biased region" description="Basic and acidic residues" evidence="1">
    <location>
        <begin position="368"/>
        <end position="380"/>
    </location>
</feature>
<dbReference type="InterPro" id="IPR011050">
    <property type="entry name" value="Pectin_lyase_fold/virulence"/>
</dbReference>